<dbReference type="OrthoDB" id="368476at2"/>
<keyword evidence="1 2" id="KW-0732">Signal</keyword>
<organism evidence="4 5">
    <name type="scientific">Glaciimonas soli</name>
    <dbReference type="NCBI Taxonomy" id="2590999"/>
    <lineage>
        <taxon>Bacteria</taxon>
        <taxon>Pseudomonadati</taxon>
        <taxon>Pseudomonadota</taxon>
        <taxon>Betaproteobacteria</taxon>
        <taxon>Burkholderiales</taxon>
        <taxon>Oxalobacteraceae</taxon>
        <taxon>Glaciimonas</taxon>
    </lineage>
</organism>
<feature type="domain" description="Solute-binding protein family 3/N-terminal" evidence="3">
    <location>
        <begin position="44"/>
        <end position="267"/>
    </location>
</feature>
<keyword evidence="5" id="KW-1185">Reference proteome</keyword>
<dbReference type="Proteomes" id="UP000451565">
    <property type="component" value="Unassembled WGS sequence"/>
</dbReference>
<dbReference type="InterPro" id="IPR001638">
    <property type="entry name" value="Solute-binding_3/MltF_N"/>
</dbReference>
<dbReference type="CDD" id="cd13624">
    <property type="entry name" value="PBP2_Arg_Lys_His"/>
    <property type="match status" value="1"/>
</dbReference>
<sequence>MKLSLRPFLSLLFISLITLGLVACDKNKPAETSSAGHAPDTGKVYRVGMNAAFAPFGSVNEAGKIVGFDADIMQAIADQAGIKIVWVNTPWEGIFSTLAQGDIDIIASAVTITDERKQSMLFSDPYFEAKQVILVPPGKDITTPEDLKKANKVGVTTSTSADTVVQKILGKTNKAIVRFESLPLLLKEVDAGGVDAAVGDNGAVENYVKNNNSKGFKLIYSDDFTKEYYGIAVRKEDTALIAKINAALKTLRENGTYDKIYARYFAK</sequence>
<evidence type="ECO:0000256" key="2">
    <source>
        <dbReference type="SAM" id="SignalP"/>
    </source>
</evidence>
<dbReference type="Pfam" id="PF00497">
    <property type="entry name" value="SBP_bac_3"/>
    <property type="match status" value="1"/>
</dbReference>
<dbReference type="EMBL" id="WINI01000004">
    <property type="protein sequence ID" value="MQR01036.1"/>
    <property type="molecule type" value="Genomic_DNA"/>
</dbReference>
<dbReference type="RefSeq" id="WP_153234636.1">
    <property type="nucleotide sequence ID" value="NZ_WINI01000004.1"/>
</dbReference>
<dbReference type="SMART" id="SM00062">
    <property type="entry name" value="PBPb"/>
    <property type="match status" value="1"/>
</dbReference>
<name>A0A843YWV3_9BURK</name>
<protein>
    <submittedName>
        <fullName evidence="4">Transporter substrate-binding domain-containing protein</fullName>
    </submittedName>
</protein>
<dbReference type="AlphaFoldDB" id="A0A843YWV3"/>
<gene>
    <name evidence="4" type="ORF">GEV47_10115</name>
</gene>
<reference evidence="4 5" key="1">
    <citation type="submission" date="2019-10" db="EMBL/GenBank/DDBJ databases">
        <title>Glaciimonas soli sp. nov., a psychrophilic bacterium isolated from the forest soil of a high elevation mountain in Taiwan.</title>
        <authorList>
            <person name="Wang L.-T."/>
            <person name="Shieh W.Y."/>
        </authorList>
    </citation>
    <scope>NUCLEOTIDE SEQUENCE [LARGE SCALE GENOMIC DNA]</scope>
    <source>
        <strain evidence="4 5">GS1</strain>
    </source>
</reference>
<comment type="caution">
    <text evidence="4">The sequence shown here is derived from an EMBL/GenBank/DDBJ whole genome shotgun (WGS) entry which is preliminary data.</text>
</comment>
<dbReference type="Gene3D" id="3.40.190.10">
    <property type="entry name" value="Periplasmic binding protein-like II"/>
    <property type="match status" value="2"/>
</dbReference>
<dbReference type="PROSITE" id="PS51257">
    <property type="entry name" value="PROKAR_LIPOPROTEIN"/>
    <property type="match status" value="1"/>
</dbReference>
<dbReference type="PANTHER" id="PTHR35936">
    <property type="entry name" value="MEMBRANE-BOUND LYTIC MUREIN TRANSGLYCOSYLASE F"/>
    <property type="match status" value="1"/>
</dbReference>
<evidence type="ECO:0000313" key="4">
    <source>
        <dbReference type="EMBL" id="MQR01036.1"/>
    </source>
</evidence>
<feature type="chain" id="PRO_5032407513" evidence="2">
    <location>
        <begin position="24"/>
        <end position="267"/>
    </location>
</feature>
<proteinExistence type="predicted"/>
<evidence type="ECO:0000313" key="5">
    <source>
        <dbReference type="Proteomes" id="UP000451565"/>
    </source>
</evidence>
<evidence type="ECO:0000256" key="1">
    <source>
        <dbReference type="ARBA" id="ARBA00022729"/>
    </source>
</evidence>
<evidence type="ECO:0000259" key="3">
    <source>
        <dbReference type="SMART" id="SM00062"/>
    </source>
</evidence>
<accession>A0A843YWV3</accession>
<dbReference type="PANTHER" id="PTHR35936:SF17">
    <property type="entry name" value="ARGININE-BINDING EXTRACELLULAR PROTEIN ARTP"/>
    <property type="match status" value="1"/>
</dbReference>
<dbReference type="SUPFAM" id="SSF53850">
    <property type="entry name" value="Periplasmic binding protein-like II"/>
    <property type="match status" value="1"/>
</dbReference>
<feature type="signal peptide" evidence="2">
    <location>
        <begin position="1"/>
        <end position="23"/>
    </location>
</feature>